<keyword evidence="3 6" id="KW-1133">Transmembrane helix</keyword>
<dbReference type="Pfam" id="PF02656">
    <property type="entry name" value="DUF202"/>
    <property type="match status" value="1"/>
</dbReference>
<keyword evidence="4 6" id="KW-0472">Membrane</keyword>
<evidence type="ECO:0000313" key="9">
    <source>
        <dbReference type="Proteomes" id="UP000297472"/>
    </source>
</evidence>
<feature type="domain" description="DUF202" evidence="7">
    <location>
        <begin position="48"/>
        <end position="112"/>
    </location>
</feature>
<evidence type="ECO:0000256" key="5">
    <source>
        <dbReference type="SAM" id="MobiDB-lite"/>
    </source>
</evidence>
<sequence length="155" mass="15834">MDAHRTGHAGESSAAGSGPHRGARGRPPRRGAPGCRRDALVTVQHPFDPGLQPERTLLAWQRTVLALAVGAVVGMRLTAPAFGGAALVAGLIGLALSLAAYVGVRFRYRRAQAALQARAALPASSAWPLAALAAGAVSLGVLALFYLGGGIRLTQ</sequence>
<feature type="transmembrane region" description="Helical" evidence="6">
    <location>
        <begin position="125"/>
        <end position="147"/>
    </location>
</feature>
<gene>
    <name evidence="8" type="ORF">E3T49_06990</name>
</gene>
<accession>A0A4Y8K064</accession>
<comment type="caution">
    <text evidence="8">The sequence shown here is derived from an EMBL/GenBank/DDBJ whole genome shotgun (WGS) entry which is preliminary data.</text>
</comment>
<feature type="transmembrane region" description="Helical" evidence="6">
    <location>
        <begin position="81"/>
        <end position="104"/>
    </location>
</feature>
<evidence type="ECO:0000256" key="4">
    <source>
        <dbReference type="ARBA" id="ARBA00023136"/>
    </source>
</evidence>
<evidence type="ECO:0000256" key="1">
    <source>
        <dbReference type="ARBA" id="ARBA00004127"/>
    </source>
</evidence>
<dbReference type="AlphaFoldDB" id="A0A4Y8K064"/>
<keyword evidence="9" id="KW-1185">Reference proteome</keyword>
<keyword evidence="2 6" id="KW-0812">Transmembrane</keyword>
<feature type="compositionally biased region" description="Low complexity" evidence="5">
    <location>
        <begin position="9"/>
        <end position="20"/>
    </location>
</feature>
<evidence type="ECO:0000256" key="2">
    <source>
        <dbReference type="ARBA" id="ARBA00022692"/>
    </source>
</evidence>
<evidence type="ECO:0000256" key="6">
    <source>
        <dbReference type="SAM" id="Phobius"/>
    </source>
</evidence>
<dbReference type="GO" id="GO:0012505">
    <property type="term" value="C:endomembrane system"/>
    <property type="evidence" value="ECO:0007669"/>
    <property type="project" value="UniProtKB-SubCell"/>
</dbReference>
<evidence type="ECO:0000256" key="3">
    <source>
        <dbReference type="ARBA" id="ARBA00022989"/>
    </source>
</evidence>
<name>A0A4Y8K064_9MICO</name>
<feature type="region of interest" description="Disordered" evidence="5">
    <location>
        <begin position="1"/>
        <end position="35"/>
    </location>
</feature>
<reference evidence="8 9" key="1">
    <citation type="submission" date="2019-03" db="EMBL/GenBank/DDBJ databases">
        <title>Genomics of glacier-inhabiting Cryobacterium strains.</title>
        <authorList>
            <person name="Liu Q."/>
            <person name="Xin Y.-H."/>
        </authorList>
    </citation>
    <scope>NUCLEOTIDE SEQUENCE [LARGE SCALE GENOMIC DNA]</scope>
    <source>
        <strain evidence="8 9">TMT1-51</strain>
    </source>
</reference>
<organism evidence="8 9">
    <name type="scientific">Cryobacterium cryoconiti</name>
    <dbReference type="NCBI Taxonomy" id="1259239"/>
    <lineage>
        <taxon>Bacteria</taxon>
        <taxon>Bacillati</taxon>
        <taxon>Actinomycetota</taxon>
        <taxon>Actinomycetes</taxon>
        <taxon>Micrococcales</taxon>
        <taxon>Microbacteriaceae</taxon>
        <taxon>Cryobacterium</taxon>
    </lineage>
</organism>
<dbReference type="InterPro" id="IPR003807">
    <property type="entry name" value="DUF202"/>
</dbReference>
<proteinExistence type="predicted"/>
<dbReference type="EMBL" id="SOHA01000017">
    <property type="protein sequence ID" value="TFD31251.1"/>
    <property type="molecule type" value="Genomic_DNA"/>
</dbReference>
<dbReference type="Proteomes" id="UP000297472">
    <property type="component" value="Unassembled WGS sequence"/>
</dbReference>
<protein>
    <submittedName>
        <fullName evidence="8">DUF202 domain-containing protein</fullName>
    </submittedName>
</protein>
<evidence type="ECO:0000259" key="7">
    <source>
        <dbReference type="Pfam" id="PF02656"/>
    </source>
</evidence>
<comment type="subcellular location">
    <subcellularLocation>
        <location evidence="1">Endomembrane system</location>
        <topology evidence="1">Multi-pass membrane protein</topology>
    </subcellularLocation>
</comment>
<evidence type="ECO:0000313" key="8">
    <source>
        <dbReference type="EMBL" id="TFD31251.1"/>
    </source>
</evidence>